<organism evidence="2 3">
    <name type="scientific">Tepidimonas taiwanensis</name>
    <dbReference type="NCBI Taxonomy" id="307486"/>
    <lineage>
        <taxon>Bacteria</taxon>
        <taxon>Pseudomonadati</taxon>
        <taxon>Pseudomonadota</taxon>
        <taxon>Betaproteobacteria</taxon>
        <taxon>Burkholderiales</taxon>
        <taxon>Tepidimonas</taxon>
    </lineage>
</organism>
<evidence type="ECO:0000313" key="3">
    <source>
        <dbReference type="Proteomes" id="UP000317763"/>
    </source>
</evidence>
<dbReference type="OrthoDB" id="9804333at2"/>
<dbReference type="GO" id="GO:0097657">
    <property type="term" value="F:3',5'-nucleotide bisphosphate phosphatase activity"/>
    <property type="evidence" value="ECO:0007669"/>
    <property type="project" value="UniProtKB-EC"/>
</dbReference>
<dbReference type="STRING" id="307486.GCA_000807215_02255"/>
<dbReference type="CDD" id="cd07438">
    <property type="entry name" value="PHP_HisPPase_AMP"/>
    <property type="match status" value="1"/>
</dbReference>
<reference evidence="2 3" key="1">
    <citation type="submission" date="2019-07" db="EMBL/GenBank/DDBJ databases">
        <title>Tepidimonas taiwanensis I1-1 draft genome.</title>
        <authorList>
            <person name="Da Costa M.S."/>
            <person name="Froufe H.J.C."/>
            <person name="Egas C."/>
            <person name="Albuquerque L."/>
        </authorList>
    </citation>
    <scope>NUCLEOTIDE SEQUENCE [LARGE SCALE GENOMIC DNA]</scope>
    <source>
        <strain evidence="2 3">I1-1</strain>
    </source>
</reference>
<dbReference type="Gene3D" id="1.10.150.650">
    <property type="match status" value="1"/>
</dbReference>
<evidence type="ECO:0000259" key="1">
    <source>
        <dbReference type="SMART" id="SM00481"/>
    </source>
</evidence>
<dbReference type="GO" id="GO:0004534">
    <property type="term" value="F:5'-3' RNA exonuclease activity"/>
    <property type="evidence" value="ECO:0007669"/>
    <property type="project" value="TreeGrafter"/>
</dbReference>
<evidence type="ECO:0000313" key="2">
    <source>
        <dbReference type="EMBL" id="TSE34155.1"/>
    </source>
</evidence>
<protein>
    <submittedName>
        <fullName evidence="2">3',5'-nucleoside bisphosphate phosphatase</fullName>
        <ecNumber evidence="2">3.1.3.97</ecNumber>
    </submittedName>
</protein>
<name>A0A554XEA6_9BURK</name>
<keyword evidence="3" id="KW-1185">Reference proteome</keyword>
<dbReference type="InterPro" id="IPR004013">
    <property type="entry name" value="PHP_dom"/>
</dbReference>
<dbReference type="EMBL" id="VJOM01000001">
    <property type="protein sequence ID" value="TSE34155.1"/>
    <property type="molecule type" value="Genomic_DNA"/>
</dbReference>
<dbReference type="NCBIfam" id="NF041577">
    <property type="entry name" value="nside_bi_sphtase"/>
    <property type="match status" value="1"/>
</dbReference>
<dbReference type="Pfam" id="PF02811">
    <property type="entry name" value="PHP"/>
    <property type="match status" value="1"/>
</dbReference>
<gene>
    <name evidence="2" type="ORF">Ttaiw_00217</name>
</gene>
<dbReference type="SMART" id="SM00481">
    <property type="entry name" value="POLIIIAc"/>
    <property type="match status" value="1"/>
</dbReference>
<proteinExistence type="predicted"/>
<dbReference type="Proteomes" id="UP000317763">
    <property type="component" value="Unassembled WGS sequence"/>
</dbReference>
<dbReference type="AlphaFoldDB" id="A0A554XEA6"/>
<dbReference type="PANTHER" id="PTHR42924:SF3">
    <property type="entry name" value="POLYMERASE_HISTIDINOL PHOSPHATASE N-TERMINAL DOMAIN-CONTAINING PROTEIN"/>
    <property type="match status" value="1"/>
</dbReference>
<dbReference type="InterPro" id="IPR003141">
    <property type="entry name" value="Pol/His_phosphatase_N"/>
</dbReference>
<dbReference type="Gene3D" id="3.20.20.140">
    <property type="entry name" value="Metal-dependent hydrolases"/>
    <property type="match status" value="1"/>
</dbReference>
<keyword evidence="2" id="KW-0378">Hydrolase</keyword>
<comment type="caution">
    <text evidence="2">The sequence shown here is derived from an EMBL/GenBank/DDBJ whole genome shotgun (WGS) entry which is preliminary data.</text>
</comment>
<dbReference type="RefSeq" id="WP_043703726.1">
    <property type="nucleotide sequence ID" value="NZ_CP083911.1"/>
</dbReference>
<sequence>MTVLNADLHCHSTVSDGTLEPEALAARAHANGVELWALTDHDEVGGQHRAAAAARALGLPYLAGVEISVTFLGRTVHIVGLGIDPDDPVLVAGLADTRGGRERRAREMAEQLAAVGIRGAFEGALKYVGNPELISRTHFARFLVETGVCHDTHEVFRRFLTEGKPGYVEHRWAALGDAVRWITGAGGIAVIAHPARYAWDNATQEYALFTEFKAHGGRAVEVVTGSHTSAEAVRYAELAREFDLAASRGSDFHSPDESHTDLGALPYLDGRLTPVWELLGDRIVH</sequence>
<feature type="domain" description="Polymerase/histidinol phosphatase N-terminal" evidence="1">
    <location>
        <begin position="6"/>
        <end position="71"/>
    </location>
</feature>
<dbReference type="InterPro" id="IPR049742">
    <property type="entry name" value="35NBP"/>
</dbReference>
<dbReference type="InterPro" id="IPR016195">
    <property type="entry name" value="Pol/histidinol_Pase-like"/>
</dbReference>
<dbReference type="EC" id="3.1.3.97" evidence="2"/>
<dbReference type="SUPFAM" id="SSF89550">
    <property type="entry name" value="PHP domain-like"/>
    <property type="match status" value="1"/>
</dbReference>
<accession>A0A554XEA6</accession>
<dbReference type="PANTHER" id="PTHR42924">
    <property type="entry name" value="EXONUCLEASE"/>
    <property type="match status" value="1"/>
</dbReference>
<dbReference type="GO" id="GO:0035312">
    <property type="term" value="F:5'-3' DNA exonuclease activity"/>
    <property type="evidence" value="ECO:0007669"/>
    <property type="project" value="TreeGrafter"/>
</dbReference>
<dbReference type="InterPro" id="IPR052018">
    <property type="entry name" value="PHP_domain"/>
</dbReference>